<gene>
    <name evidence="7" type="ORF">G4223_11625</name>
</gene>
<evidence type="ECO:0000256" key="4">
    <source>
        <dbReference type="ARBA" id="ARBA00023136"/>
    </source>
</evidence>
<comment type="caution">
    <text evidence="7">The sequence shown here is derived from an EMBL/GenBank/DDBJ whole genome shotgun (WGS) entry which is preliminary data.</text>
</comment>
<sequence length="267" mass="29487">MSTSSAARRVFAMMLRHLYILRGSWPRVLEMAYWPAVNMVVWGFTSQFFQGHSDWVARAGGVLIGAVLLWDVMFRGNLGVALSFMEEMWSRNLGHLSVSPLRPHELVAAMLGMSLVRTMLGVLPAVALAIPLYHFSLFDLGLPLVAFWVNLMVSGWAIGLGVSALVLRFGLGAESLAWVMVFAVAPLSGIYYPIATLPGWLQPVAWALPPAHVFEGMRALMIDNLFRWDLFSGAVGLNLVYLVLAGALFLRTHHVARRRGLLLNVGE</sequence>
<proteinExistence type="predicted"/>
<dbReference type="EMBL" id="JAAIYP010000038">
    <property type="protein sequence ID" value="NFV80758.1"/>
    <property type="molecule type" value="Genomic_DNA"/>
</dbReference>
<keyword evidence="2 5" id="KW-0812">Transmembrane</keyword>
<evidence type="ECO:0000313" key="7">
    <source>
        <dbReference type="EMBL" id="NFV80758.1"/>
    </source>
</evidence>
<evidence type="ECO:0000259" key="6">
    <source>
        <dbReference type="Pfam" id="PF01061"/>
    </source>
</evidence>
<dbReference type="AlphaFoldDB" id="A0A7C9QU76"/>
<feature type="transmembrane region" description="Helical" evidence="5">
    <location>
        <begin position="176"/>
        <end position="194"/>
    </location>
</feature>
<protein>
    <submittedName>
        <fullName evidence="7">ABC transporter permease</fullName>
    </submittedName>
</protein>
<keyword evidence="3 5" id="KW-1133">Transmembrane helix</keyword>
<dbReference type="RefSeq" id="WP_163679589.1">
    <property type="nucleotide sequence ID" value="NZ_JAAIYP010000038.1"/>
</dbReference>
<feature type="transmembrane region" description="Helical" evidence="5">
    <location>
        <begin position="106"/>
        <end position="133"/>
    </location>
</feature>
<evidence type="ECO:0000256" key="3">
    <source>
        <dbReference type="ARBA" id="ARBA00022989"/>
    </source>
</evidence>
<feature type="transmembrane region" description="Helical" evidence="5">
    <location>
        <begin position="230"/>
        <end position="250"/>
    </location>
</feature>
<dbReference type="GO" id="GO:0140359">
    <property type="term" value="F:ABC-type transporter activity"/>
    <property type="evidence" value="ECO:0007669"/>
    <property type="project" value="InterPro"/>
</dbReference>
<organism evidence="7 8">
    <name type="scientific">Magnetospirillum aberrantis SpK</name>
    <dbReference type="NCBI Taxonomy" id="908842"/>
    <lineage>
        <taxon>Bacteria</taxon>
        <taxon>Pseudomonadati</taxon>
        <taxon>Pseudomonadota</taxon>
        <taxon>Alphaproteobacteria</taxon>
        <taxon>Rhodospirillales</taxon>
        <taxon>Rhodospirillaceae</taxon>
        <taxon>Magnetospirillum</taxon>
    </lineage>
</organism>
<evidence type="ECO:0000256" key="5">
    <source>
        <dbReference type="SAM" id="Phobius"/>
    </source>
</evidence>
<dbReference type="InterPro" id="IPR052902">
    <property type="entry name" value="ABC-2_transporter"/>
</dbReference>
<feature type="domain" description="ABC-2 type transporter transmembrane" evidence="6">
    <location>
        <begin position="31"/>
        <end position="221"/>
    </location>
</feature>
<evidence type="ECO:0000256" key="1">
    <source>
        <dbReference type="ARBA" id="ARBA00004141"/>
    </source>
</evidence>
<dbReference type="PANTHER" id="PTHR43027:SF1">
    <property type="entry name" value="DOXORUBICIN RESISTANCE ABC TRANSPORTER PERMEASE PROTEIN DRRC-RELATED"/>
    <property type="match status" value="1"/>
</dbReference>
<comment type="subcellular location">
    <subcellularLocation>
        <location evidence="1">Membrane</location>
        <topology evidence="1">Multi-pass membrane protein</topology>
    </subcellularLocation>
</comment>
<accession>A0A7C9QU76</accession>
<feature type="transmembrane region" description="Helical" evidence="5">
    <location>
        <begin position="31"/>
        <end position="49"/>
    </location>
</feature>
<keyword evidence="4 5" id="KW-0472">Membrane</keyword>
<feature type="transmembrane region" description="Helical" evidence="5">
    <location>
        <begin position="145"/>
        <end position="169"/>
    </location>
</feature>
<name>A0A7C9QU76_9PROT</name>
<dbReference type="InterPro" id="IPR013525">
    <property type="entry name" value="ABC2_TM"/>
</dbReference>
<dbReference type="Proteomes" id="UP000480684">
    <property type="component" value="Unassembled WGS sequence"/>
</dbReference>
<reference evidence="7 8" key="1">
    <citation type="submission" date="2020-02" db="EMBL/GenBank/DDBJ databases">
        <authorList>
            <person name="Dziuba M."/>
            <person name="Kuznetsov B."/>
            <person name="Mardanov A."/>
            <person name="Ravin N."/>
            <person name="Grouzdev D."/>
        </authorList>
    </citation>
    <scope>NUCLEOTIDE SEQUENCE [LARGE SCALE GENOMIC DNA]</scope>
    <source>
        <strain evidence="7 8">SpK</strain>
    </source>
</reference>
<dbReference type="PANTHER" id="PTHR43027">
    <property type="entry name" value="DOXORUBICIN RESISTANCE ABC TRANSPORTER PERMEASE PROTEIN DRRC-RELATED"/>
    <property type="match status" value="1"/>
</dbReference>
<dbReference type="GO" id="GO:0016020">
    <property type="term" value="C:membrane"/>
    <property type="evidence" value="ECO:0007669"/>
    <property type="project" value="UniProtKB-SubCell"/>
</dbReference>
<feature type="transmembrane region" description="Helical" evidence="5">
    <location>
        <begin position="61"/>
        <end position="85"/>
    </location>
</feature>
<keyword evidence="8" id="KW-1185">Reference proteome</keyword>
<evidence type="ECO:0000313" key="8">
    <source>
        <dbReference type="Proteomes" id="UP000480684"/>
    </source>
</evidence>
<evidence type="ECO:0000256" key="2">
    <source>
        <dbReference type="ARBA" id="ARBA00022692"/>
    </source>
</evidence>
<dbReference type="Pfam" id="PF01061">
    <property type="entry name" value="ABC2_membrane"/>
    <property type="match status" value="1"/>
</dbReference>